<evidence type="ECO:0000313" key="2">
    <source>
        <dbReference type="EMBL" id="SGZ53609.1"/>
    </source>
</evidence>
<gene>
    <name evidence="2" type="ORF">SAMEA4029010_CIC11G00000003568</name>
</gene>
<dbReference type="EMBL" id="LT635759">
    <property type="protein sequence ID" value="SGZ53609.1"/>
    <property type="molecule type" value="Genomic_DNA"/>
</dbReference>
<protein>
    <submittedName>
        <fullName evidence="2">CIC11C00000003568</fullName>
    </submittedName>
</protein>
<sequence>MDPPKTPIHVAPDVEVSLPNEPFQSNDLELNPDLDEEDEDTPGPSPQTQLSNHNNDKDENEDIDGDTDYDVALWTLPFDLAYEVLLKQFSDHADQPVVTESQQSKFINYIDGEILQVQRRFIKNQAETSEIYPLAQLLQDVAKILDLIWYLINSKNKLYGQDEYFIKITGDLEDWMAYYLLGIEGPGQKAESELFKFFNFFKSLDTRLCFLIDGYHVGLSLTKMSLTEVVRLVPIISRLRFEIVSKFDQLRAKLTHQKSLGNLEADALLNKLDVEIGRLFEGILERT</sequence>
<dbReference type="Proteomes" id="UP000182334">
    <property type="component" value="Chromosome IV"/>
</dbReference>
<feature type="compositionally biased region" description="Acidic residues" evidence="1">
    <location>
        <begin position="30"/>
        <end position="41"/>
    </location>
</feature>
<keyword evidence="3" id="KW-1185">Reference proteome</keyword>
<reference evidence="2 3" key="1">
    <citation type="submission" date="2016-10" db="EMBL/GenBank/DDBJ databases">
        <authorList>
            <person name="de Groot N.N."/>
        </authorList>
    </citation>
    <scope>NUCLEOTIDE SEQUENCE [LARGE SCALE GENOMIC DNA]</scope>
    <source>
        <strain evidence="2 3">CBS 141442</strain>
    </source>
</reference>
<dbReference type="OrthoDB" id="2567806at2759"/>
<name>A0A1L0BQJ2_9ASCO</name>
<organism evidence="2 3">
    <name type="scientific">Sungouiella intermedia</name>
    <dbReference type="NCBI Taxonomy" id="45354"/>
    <lineage>
        <taxon>Eukaryota</taxon>
        <taxon>Fungi</taxon>
        <taxon>Dikarya</taxon>
        <taxon>Ascomycota</taxon>
        <taxon>Saccharomycotina</taxon>
        <taxon>Pichiomycetes</taxon>
        <taxon>Metschnikowiaceae</taxon>
        <taxon>Sungouiella</taxon>
    </lineage>
</organism>
<evidence type="ECO:0000256" key="1">
    <source>
        <dbReference type="SAM" id="MobiDB-lite"/>
    </source>
</evidence>
<proteinExistence type="predicted"/>
<dbReference type="STRING" id="45354.A0A1L0BQJ2"/>
<dbReference type="PANTHER" id="PTHR37781">
    <property type="entry name" value="TFIIH COMPLEX SUBUNIT"/>
    <property type="match status" value="1"/>
</dbReference>
<accession>A0A1L0BQJ2</accession>
<feature type="region of interest" description="Disordered" evidence="1">
    <location>
        <begin position="1"/>
        <end position="64"/>
    </location>
</feature>
<dbReference type="GO" id="GO:0005675">
    <property type="term" value="C:transcription factor TFIIH holo complex"/>
    <property type="evidence" value="ECO:0007669"/>
    <property type="project" value="TreeGrafter"/>
</dbReference>
<evidence type="ECO:0000313" key="3">
    <source>
        <dbReference type="Proteomes" id="UP000182334"/>
    </source>
</evidence>
<dbReference type="PANTHER" id="PTHR37781:SF1">
    <property type="entry name" value="ADR380WP"/>
    <property type="match status" value="1"/>
</dbReference>
<dbReference type="InterPro" id="IPR031349">
    <property type="entry name" value="Tfb6"/>
</dbReference>
<dbReference type="AlphaFoldDB" id="A0A1L0BQJ2"/>
<dbReference type="Pfam" id="PF17110">
    <property type="entry name" value="TFB6"/>
    <property type="match status" value="1"/>
</dbReference>